<accession>A0A0F9A681</accession>
<name>A0A0F9A681_9ZZZZ</name>
<organism evidence="1">
    <name type="scientific">marine sediment metagenome</name>
    <dbReference type="NCBI Taxonomy" id="412755"/>
    <lineage>
        <taxon>unclassified sequences</taxon>
        <taxon>metagenomes</taxon>
        <taxon>ecological metagenomes</taxon>
    </lineage>
</organism>
<feature type="non-terminal residue" evidence="1">
    <location>
        <position position="1"/>
    </location>
</feature>
<gene>
    <name evidence="1" type="ORF">LCGC14_2887440</name>
</gene>
<sequence length="43" mass="4555">AGHQGSLPDELENQTAILLSGRGELHGSISAVVKIKRLEVTDD</sequence>
<evidence type="ECO:0000313" key="1">
    <source>
        <dbReference type="EMBL" id="KKK74069.1"/>
    </source>
</evidence>
<comment type="caution">
    <text evidence="1">The sequence shown here is derived from an EMBL/GenBank/DDBJ whole genome shotgun (WGS) entry which is preliminary data.</text>
</comment>
<proteinExistence type="predicted"/>
<dbReference type="AlphaFoldDB" id="A0A0F9A681"/>
<protein>
    <submittedName>
        <fullName evidence="1">Uncharacterized protein</fullName>
    </submittedName>
</protein>
<dbReference type="EMBL" id="LAZR01056492">
    <property type="protein sequence ID" value="KKK74069.1"/>
    <property type="molecule type" value="Genomic_DNA"/>
</dbReference>
<reference evidence="1" key="1">
    <citation type="journal article" date="2015" name="Nature">
        <title>Complex archaea that bridge the gap between prokaryotes and eukaryotes.</title>
        <authorList>
            <person name="Spang A."/>
            <person name="Saw J.H."/>
            <person name="Jorgensen S.L."/>
            <person name="Zaremba-Niedzwiedzka K."/>
            <person name="Martijn J."/>
            <person name="Lind A.E."/>
            <person name="van Eijk R."/>
            <person name="Schleper C."/>
            <person name="Guy L."/>
            <person name="Ettema T.J."/>
        </authorList>
    </citation>
    <scope>NUCLEOTIDE SEQUENCE</scope>
</reference>